<comment type="caution">
    <text evidence="4">The sequence shown here is derived from an EMBL/GenBank/DDBJ whole genome shotgun (WGS) entry which is preliminary data.</text>
</comment>
<dbReference type="InterPro" id="IPR025520">
    <property type="entry name" value="DUF4408"/>
</dbReference>
<keyword evidence="2" id="KW-0472">Membrane</keyword>
<gene>
    <name evidence="4" type="ORF">HUJ06_004874</name>
</gene>
<evidence type="ECO:0000259" key="3">
    <source>
        <dbReference type="Pfam" id="PF14364"/>
    </source>
</evidence>
<accession>A0A822YJ67</accession>
<proteinExistence type="predicted"/>
<protein>
    <recommendedName>
        <fullName evidence="3">DUF4408 domain-containing protein</fullName>
    </recommendedName>
</protein>
<dbReference type="AlphaFoldDB" id="A0A822YJ67"/>
<dbReference type="Proteomes" id="UP000607653">
    <property type="component" value="Unassembled WGS sequence"/>
</dbReference>
<reference evidence="4 5" key="1">
    <citation type="journal article" date="2020" name="Mol. Biol. Evol.">
        <title>Distinct Expression and Methylation Patterns for Genes with Different Fates following a Single Whole-Genome Duplication in Flowering Plants.</title>
        <authorList>
            <person name="Shi T."/>
            <person name="Rahmani R.S."/>
            <person name="Gugger P.F."/>
            <person name="Wang M."/>
            <person name="Li H."/>
            <person name="Zhang Y."/>
            <person name="Li Z."/>
            <person name="Wang Q."/>
            <person name="Van de Peer Y."/>
            <person name="Marchal K."/>
            <person name="Chen J."/>
        </authorList>
    </citation>
    <scope>NUCLEOTIDE SEQUENCE [LARGE SCALE GENOMIC DNA]</scope>
    <source>
        <tissue evidence="4">Leaf</tissue>
    </source>
</reference>
<evidence type="ECO:0000313" key="5">
    <source>
        <dbReference type="Proteomes" id="UP000607653"/>
    </source>
</evidence>
<feature type="domain" description="DUF4408" evidence="3">
    <location>
        <begin position="22"/>
        <end position="53"/>
    </location>
</feature>
<evidence type="ECO:0000256" key="1">
    <source>
        <dbReference type="SAM" id="MobiDB-lite"/>
    </source>
</evidence>
<feature type="region of interest" description="Disordered" evidence="1">
    <location>
        <begin position="60"/>
        <end position="81"/>
    </location>
</feature>
<keyword evidence="2" id="KW-0812">Transmembrane</keyword>
<evidence type="ECO:0000256" key="2">
    <source>
        <dbReference type="SAM" id="Phobius"/>
    </source>
</evidence>
<organism evidence="4 5">
    <name type="scientific">Nelumbo nucifera</name>
    <name type="common">Sacred lotus</name>
    <dbReference type="NCBI Taxonomy" id="4432"/>
    <lineage>
        <taxon>Eukaryota</taxon>
        <taxon>Viridiplantae</taxon>
        <taxon>Streptophyta</taxon>
        <taxon>Embryophyta</taxon>
        <taxon>Tracheophyta</taxon>
        <taxon>Spermatophyta</taxon>
        <taxon>Magnoliopsida</taxon>
        <taxon>Proteales</taxon>
        <taxon>Nelumbonaceae</taxon>
        <taxon>Nelumbo</taxon>
    </lineage>
</organism>
<dbReference type="Pfam" id="PF14364">
    <property type="entry name" value="DUF4408"/>
    <property type="match status" value="1"/>
</dbReference>
<feature type="compositionally biased region" description="Basic and acidic residues" evidence="1">
    <location>
        <begin position="60"/>
        <end position="73"/>
    </location>
</feature>
<name>A0A822YJ67_NELNU</name>
<evidence type="ECO:0000313" key="4">
    <source>
        <dbReference type="EMBL" id="DAD34234.1"/>
    </source>
</evidence>
<feature type="transmembrane region" description="Helical" evidence="2">
    <location>
        <begin position="31"/>
        <end position="51"/>
    </location>
</feature>
<dbReference type="EMBL" id="DUZY01000004">
    <property type="protein sequence ID" value="DAD34234.1"/>
    <property type="molecule type" value="Genomic_DNA"/>
</dbReference>
<keyword evidence="2" id="KW-1133">Transmembrane helix</keyword>
<keyword evidence="5" id="KW-1185">Reference proteome</keyword>
<sequence length="99" mass="11622">MANSFQYSSAKNSFHTTISMLPRLWISFQSWLARPYLFVVFNFVIIIIAALSNFQQKLSDKSGSEEDKSQPEKQRRKVSQGVWLEINEMEEMRVETDKK</sequence>